<name>A0A0B6YJJ8_9EUPU</name>
<feature type="non-terminal residue" evidence="1">
    <location>
        <position position="110"/>
    </location>
</feature>
<feature type="non-terminal residue" evidence="1">
    <location>
        <position position="1"/>
    </location>
</feature>
<reference evidence="1" key="1">
    <citation type="submission" date="2014-12" db="EMBL/GenBank/DDBJ databases">
        <title>Insight into the proteome of Arion vulgaris.</title>
        <authorList>
            <person name="Aradska J."/>
            <person name="Bulat T."/>
            <person name="Smidak R."/>
            <person name="Sarate P."/>
            <person name="Gangsoo J."/>
            <person name="Sialana F."/>
            <person name="Bilban M."/>
            <person name="Lubec G."/>
        </authorList>
    </citation>
    <scope>NUCLEOTIDE SEQUENCE</scope>
    <source>
        <tissue evidence="1">Skin</tissue>
    </source>
</reference>
<evidence type="ECO:0000313" key="1">
    <source>
        <dbReference type="EMBL" id="CEK55946.1"/>
    </source>
</evidence>
<accession>A0A0B6YJJ8</accession>
<protein>
    <submittedName>
        <fullName evidence="1">Uncharacterized protein</fullName>
    </submittedName>
</protein>
<gene>
    <name evidence="1" type="primary">ORF26432</name>
</gene>
<dbReference type="AlphaFoldDB" id="A0A0B6YJJ8"/>
<sequence length="110" mass="12213">LVNYGHCQPQDVNSSLSSNNVAKVSCFKDLPCSLNKPICDSQTQHKPSDMRSLSYVNLSAKKEHQTSNKNRDNAKVKFNNVTNNIAGDKFQSDVKQDITVVVDLPSCHHP</sequence>
<organism evidence="1">
    <name type="scientific">Arion vulgaris</name>
    <dbReference type="NCBI Taxonomy" id="1028688"/>
    <lineage>
        <taxon>Eukaryota</taxon>
        <taxon>Metazoa</taxon>
        <taxon>Spiralia</taxon>
        <taxon>Lophotrochozoa</taxon>
        <taxon>Mollusca</taxon>
        <taxon>Gastropoda</taxon>
        <taxon>Heterobranchia</taxon>
        <taxon>Euthyneura</taxon>
        <taxon>Panpulmonata</taxon>
        <taxon>Eupulmonata</taxon>
        <taxon>Stylommatophora</taxon>
        <taxon>Helicina</taxon>
        <taxon>Arionoidea</taxon>
        <taxon>Arionidae</taxon>
        <taxon>Arion</taxon>
    </lineage>
</organism>
<dbReference type="EMBL" id="HACG01009081">
    <property type="protein sequence ID" value="CEK55946.1"/>
    <property type="molecule type" value="Transcribed_RNA"/>
</dbReference>
<proteinExistence type="predicted"/>